<dbReference type="EMBL" id="CM047901">
    <property type="protein sequence ID" value="KAJ0097974.1"/>
    <property type="molecule type" value="Genomic_DNA"/>
</dbReference>
<proteinExistence type="predicted"/>
<comment type="caution">
    <text evidence="1">The sequence shown here is derived from an EMBL/GenBank/DDBJ whole genome shotgun (WGS) entry which is preliminary data.</text>
</comment>
<dbReference type="Proteomes" id="UP001164250">
    <property type="component" value="Chromosome 5"/>
</dbReference>
<organism evidence="1 2">
    <name type="scientific">Pistacia atlantica</name>
    <dbReference type="NCBI Taxonomy" id="434234"/>
    <lineage>
        <taxon>Eukaryota</taxon>
        <taxon>Viridiplantae</taxon>
        <taxon>Streptophyta</taxon>
        <taxon>Embryophyta</taxon>
        <taxon>Tracheophyta</taxon>
        <taxon>Spermatophyta</taxon>
        <taxon>Magnoliopsida</taxon>
        <taxon>eudicotyledons</taxon>
        <taxon>Gunneridae</taxon>
        <taxon>Pentapetalae</taxon>
        <taxon>rosids</taxon>
        <taxon>malvids</taxon>
        <taxon>Sapindales</taxon>
        <taxon>Anacardiaceae</taxon>
        <taxon>Pistacia</taxon>
    </lineage>
</organism>
<gene>
    <name evidence="1" type="ORF">Patl1_27426</name>
</gene>
<evidence type="ECO:0000313" key="2">
    <source>
        <dbReference type="Proteomes" id="UP001164250"/>
    </source>
</evidence>
<sequence>MNWSLFEKDGLSGDSLRSVYKLVLDAHLEEDNVKFVHEVNVLVGLVLKIVEWEAVIAFSVLEGGELLGEKVNGGDAGGDKKSEKKKKKVVLGKGTGVIVQLIKDRLQSKGLGVLEKWVEDLFSFLDLKDPDFDGLLAKVKEIVKSNESRSLPKLPKIFMSSLLEIDSVSLDPKTLLVDGMVWLTLALTGISSILTFAHYGAGQPQMSSTSPFGVTFNEAGMSKSSFKWRRLLLKVSGLALAGDHVQKIDPKGPIQLGSVECGFYMMGYMRNIVDNGLVVPENHVSLLSIWISISVSVVFYIMIKGFWEYHT</sequence>
<protein>
    <submittedName>
        <fullName evidence="1">Uncharacterized protein</fullName>
    </submittedName>
</protein>
<reference evidence="2" key="1">
    <citation type="journal article" date="2023" name="G3 (Bethesda)">
        <title>Genome assembly and association tests identify interacting loci associated with vigor, precocity, and sex in interspecific pistachio rootstocks.</title>
        <authorList>
            <person name="Palmer W."/>
            <person name="Jacygrad E."/>
            <person name="Sagayaradj S."/>
            <person name="Cavanaugh K."/>
            <person name="Han R."/>
            <person name="Bertier L."/>
            <person name="Beede B."/>
            <person name="Kafkas S."/>
            <person name="Golino D."/>
            <person name="Preece J."/>
            <person name="Michelmore R."/>
        </authorList>
    </citation>
    <scope>NUCLEOTIDE SEQUENCE [LARGE SCALE GENOMIC DNA]</scope>
</reference>
<keyword evidence="2" id="KW-1185">Reference proteome</keyword>
<evidence type="ECO:0000313" key="1">
    <source>
        <dbReference type="EMBL" id="KAJ0097974.1"/>
    </source>
</evidence>
<accession>A0ACC1BGA9</accession>
<name>A0ACC1BGA9_9ROSI</name>